<evidence type="ECO:0000256" key="3">
    <source>
        <dbReference type="SAM" id="MobiDB-lite"/>
    </source>
</evidence>
<keyword evidence="1" id="KW-0805">Transcription regulation</keyword>
<dbReference type="InterPro" id="IPR001034">
    <property type="entry name" value="DeoR_HTH"/>
</dbReference>
<gene>
    <name evidence="5" type="ORF">DES53_110195</name>
</gene>
<dbReference type="SMART" id="SM01134">
    <property type="entry name" value="DeoRC"/>
    <property type="match status" value="1"/>
</dbReference>
<name>A0A366HA47_9BACT</name>
<dbReference type="SUPFAM" id="SSF46785">
    <property type="entry name" value="Winged helix' DNA-binding domain"/>
    <property type="match status" value="1"/>
</dbReference>
<evidence type="ECO:0000313" key="6">
    <source>
        <dbReference type="Proteomes" id="UP000253426"/>
    </source>
</evidence>
<dbReference type="InterPro" id="IPR036388">
    <property type="entry name" value="WH-like_DNA-bd_sf"/>
</dbReference>
<evidence type="ECO:0000259" key="4">
    <source>
        <dbReference type="PROSITE" id="PS51000"/>
    </source>
</evidence>
<dbReference type="InterPro" id="IPR014036">
    <property type="entry name" value="DeoR-like_C"/>
</dbReference>
<feature type="domain" description="HTH deoR-type" evidence="4">
    <location>
        <begin position="22"/>
        <end position="77"/>
    </location>
</feature>
<evidence type="ECO:0000256" key="2">
    <source>
        <dbReference type="ARBA" id="ARBA00023163"/>
    </source>
</evidence>
<dbReference type="PROSITE" id="PS51000">
    <property type="entry name" value="HTH_DEOR_2"/>
    <property type="match status" value="1"/>
</dbReference>
<dbReference type="InterPro" id="IPR037171">
    <property type="entry name" value="NagB/RpiA_transferase-like"/>
</dbReference>
<comment type="caution">
    <text evidence="5">The sequence shown here is derived from an EMBL/GenBank/DDBJ whole genome shotgun (WGS) entry which is preliminary data.</text>
</comment>
<dbReference type="Gene3D" id="3.40.50.1360">
    <property type="match status" value="1"/>
</dbReference>
<dbReference type="Pfam" id="PF00455">
    <property type="entry name" value="DeoRC"/>
    <property type="match status" value="1"/>
</dbReference>
<protein>
    <submittedName>
        <fullName evidence="5">DeoR family transcriptional regulator</fullName>
    </submittedName>
</protein>
<evidence type="ECO:0000256" key="1">
    <source>
        <dbReference type="ARBA" id="ARBA00023015"/>
    </source>
</evidence>
<keyword evidence="6" id="KW-1185">Reference proteome</keyword>
<feature type="region of interest" description="Disordered" evidence="3">
    <location>
        <begin position="1"/>
        <end position="23"/>
    </location>
</feature>
<dbReference type="InterPro" id="IPR036390">
    <property type="entry name" value="WH_DNA-bd_sf"/>
</dbReference>
<dbReference type="InterPro" id="IPR050313">
    <property type="entry name" value="Carb_Metab_HTH_regulators"/>
</dbReference>
<reference evidence="5 6" key="1">
    <citation type="submission" date="2018-06" db="EMBL/GenBank/DDBJ databases">
        <title>Genomic Encyclopedia of Type Strains, Phase IV (KMG-IV): sequencing the most valuable type-strain genomes for metagenomic binning, comparative biology and taxonomic classification.</title>
        <authorList>
            <person name="Goeker M."/>
        </authorList>
    </citation>
    <scope>NUCLEOTIDE SEQUENCE [LARGE SCALE GENOMIC DNA]</scope>
    <source>
        <strain evidence="5 6">DSM 25532</strain>
    </source>
</reference>
<evidence type="ECO:0000313" key="5">
    <source>
        <dbReference type="EMBL" id="RBP39171.1"/>
    </source>
</evidence>
<proteinExistence type="predicted"/>
<dbReference type="Proteomes" id="UP000253426">
    <property type="component" value="Unassembled WGS sequence"/>
</dbReference>
<dbReference type="EMBL" id="QNRR01000010">
    <property type="protein sequence ID" value="RBP39171.1"/>
    <property type="molecule type" value="Genomic_DNA"/>
</dbReference>
<dbReference type="SMART" id="SM00420">
    <property type="entry name" value="HTH_DEOR"/>
    <property type="match status" value="1"/>
</dbReference>
<sequence length="275" mass="29503">MSRPKGKSAKPSASAGDATPMTLQRRSQIVDLANERGSVRVVELAGRFRVSEVTIRTDLDHLEREGRIVRDRGGALPAAHTRSVSTLPGMEQRSRLSVDAKRRIATAAAHRVKPGEAILLDAGTTVVEMVRHLTGTNGLTIVTNALNVAHTAAAATDARVIMLGGTVGRDSGSTLGPMAEDMMRHLVIDQLFLGAQAADLEHGLTDTNIEIAQIKRAMIQCSRRVTLLMDSSKWDAAGFIRVAPLTTVHTIITDQGLPEQARTAIENLGIEIETV</sequence>
<keyword evidence="2" id="KW-0804">Transcription</keyword>
<dbReference type="GO" id="GO:0003700">
    <property type="term" value="F:DNA-binding transcription factor activity"/>
    <property type="evidence" value="ECO:0007669"/>
    <property type="project" value="InterPro"/>
</dbReference>
<dbReference type="PANTHER" id="PTHR30363">
    <property type="entry name" value="HTH-TYPE TRANSCRIPTIONAL REGULATOR SRLR-RELATED"/>
    <property type="match status" value="1"/>
</dbReference>
<dbReference type="Gene3D" id="1.10.10.10">
    <property type="entry name" value="Winged helix-like DNA-binding domain superfamily/Winged helix DNA-binding domain"/>
    <property type="match status" value="1"/>
</dbReference>
<dbReference type="PANTHER" id="PTHR30363:SF44">
    <property type="entry name" value="AGA OPERON TRANSCRIPTIONAL REPRESSOR-RELATED"/>
    <property type="match status" value="1"/>
</dbReference>
<accession>A0A366HA47</accession>
<dbReference type="RefSeq" id="WP_245958252.1">
    <property type="nucleotide sequence ID" value="NZ_QNRR01000010.1"/>
</dbReference>
<dbReference type="Pfam" id="PF08220">
    <property type="entry name" value="HTH_DeoR"/>
    <property type="match status" value="1"/>
</dbReference>
<dbReference type="SUPFAM" id="SSF100950">
    <property type="entry name" value="NagB/RpiA/CoA transferase-like"/>
    <property type="match status" value="1"/>
</dbReference>
<dbReference type="AlphaFoldDB" id="A0A366HA47"/>
<organism evidence="5 6">
    <name type="scientific">Roseimicrobium gellanilyticum</name>
    <dbReference type="NCBI Taxonomy" id="748857"/>
    <lineage>
        <taxon>Bacteria</taxon>
        <taxon>Pseudomonadati</taxon>
        <taxon>Verrucomicrobiota</taxon>
        <taxon>Verrucomicrobiia</taxon>
        <taxon>Verrucomicrobiales</taxon>
        <taxon>Verrucomicrobiaceae</taxon>
        <taxon>Roseimicrobium</taxon>
    </lineage>
</organism>